<accession>A0A4Q9LE71</accession>
<keyword evidence="2" id="KW-1185">Reference proteome</keyword>
<comment type="caution">
    <text evidence="1">The sequence shown here is derived from an EMBL/GenBank/DDBJ whole genome shotgun (WGS) entry which is preliminary data.</text>
</comment>
<proteinExistence type="predicted"/>
<dbReference type="VEuPathDB" id="MicrosporidiaDB:CWI39_0065p0020"/>
<dbReference type="EMBL" id="PITI01000644">
    <property type="protein sequence ID" value="TBU05361.1"/>
    <property type="molecule type" value="Genomic_DNA"/>
</dbReference>
<organism evidence="1 2">
    <name type="scientific">Hamiltosporidium magnivora</name>
    <dbReference type="NCBI Taxonomy" id="148818"/>
    <lineage>
        <taxon>Eukaryota</taxon>
        <taxon>Fungi</taxon>
        <taxon>Fungi incertae sedis</taxon>
        <taxon>Microsporidia</taxon>
        <taxon>Dubosqiidae</taxon>
        <taxon>Hamiltosporidium</taxon>
    </lineage>
</organism>
<dbReference type="VEuPathDB" id="MicrosporidiaDB:CWI36_0644p0020"/>
<reference evidence="1 2" key="1">
    <citation type="submission" date="2017-12" db="EMBL/GenBank/DDBJ databases">
        <authorList>
            <person name="Pombert J.-F."/>
            <person name="Haag K.L."/>
            <person name="Ebert D."/>
        </authorList>
    </citation>
    <scope>NUCLEOTIDE SEQUENCE [LARGE SCALE GENOMIC DNA]</scope>
    <source>
        <strain evidence="1">BE-OM-2</strain>
    </source>
</reference>
<name>A0A4Q9LE71_9MICR</name>
<sequence>MRTPGNLSCSYQCEDERNLDLSTPKSNTIHASDKIHTDIDLARCLVSHLSYSAPVLETSNVVELDLVLKNIREYRLNEIYQDISIIFKYNVLFCDAYNTMAVNTFFAILDKLLEMEKSIMNANHFKTIEYKQLFKEKIKGIDISTSRSAILSKVTVHNMLKKHVDIKKNIKGFTSKLFVSIFFALEYIESVIFGLPERINCIIMCLPDLKSDNINFNIHMNLNLMLYTGLAYIVQTNLKKILRYYFHFSEAVEWHVAKRGNRFIYGRYIFENKDTLYLLDVMFYFDDSDISDIYAFFESLEGKCIYELNLNKETEPIIENLSNKLIYKIIGYYLKIIESENIEINTASSSYDLNDTTYRILKEQFQNVPSKCKDTLLELFRSTYNFFHSQKNSSEKQDQHFYKEDS</sequence>
<dbReference type="Proteomes" id="UP000291404">
    <property type="component" value="Unassembled WGS sequence"/>
</dbReference>
<evidence type="ECO:0000313" key="2">
    <source>
        <dbReference type="Proteomes" id="UP000291404"/>
    </source>
</evidence>
<gene>
    <name evidence="1" type="ORF">CWI36_0644p0020</name>
</gene>
<evidence type="ECO:0000313" key="1">
    <source>
        <dbReference type="EMBL" id="TBU05361.1"/>
    </source>
</evidence>
<protein>
    <submittedName>
        <fullName evidence="1">Uncharacterized protein</fullName>
    </submittedName>
</protein>
<dbReference type="AlphaFoldDB" id="A0A4Q9LE71"/>